<evidence type="ECO:0000256" key="2">
    <source>
        <dbReference type="PROSITE-ProRule" id="PRU10007"/>
    </source>
</evidence>
<comment type="similarity">
    <text evidence="3">Belongs to the aldehyde dehydrogenase family.</text>
</comment>
<organism evidence="5 6">
    <name type="scientific">Neodothiora populina</name>
    <dbReference type="NCBI Taxonomy" id="2781224"/>
    <lineage>
        <taxon>Eukaryota</taxon>
        <taxon>Fungi</taxon>
        <taxon>Dikarya</taxon>
        <taxon>Ascomycota</taxon>
        <taxon>Pezizomycotina</taxon>
        <taxon>Dothideomycetes</taxon>
        <taxon>Dothideomycetidae</taxon>
        <taxon>Dothideales</taxon>
        <taxon>Dothioraceae</taxon>
        <taxon>Neodothiora</taxon>
    </lineage>
</organism>
<dbReference type="EMBL" id="JBFMKM010000010">
    <property type="protein sequence ID" value="KAL1303121.1"/>
    <property type="molecule type" value="Genomic_DNA"/>
</dbReference>
<dbReference type="GeneID" id="95980254"/>
<sequence>MGHAINGNGAVGTQPVPLHIDGREVHTESDHAVISPRSDSELWKFSSASVEDATKAIAAAEKAFPGWAKVKPATKRDIFFKAATIFESRAEELATYMAEETGAEQKFIDFNISATISQIKDIAGRISAIQGFYPTVDAEGRSAVVIKEPYGVVFGIAPWNAPYILGCRAFSYALATGNTVVLKGSELSPRCFHAMVDIFYEAGLPSGCLNLLFVKPSDAAEVTTSIIAHPSILKVNFTGSTRVGSAVAATAGKYLKPVLMELGGKATAIVLEDADIQKAALGCALGAFLHAGQVCMATERIAVHSSIRDKFVEAFKATIDSVFPPDLPPAHLISAESVERVRKLVANAREKGAEHLHGPEDHTSSERTAKLRPIVLGKVDENMELYHGESFGPVVSLFTFDTVEEAIKLANDTEYGLAGAVFTENLGVGLRVAKAYTTGAVHINSMSIHDEASLPHGGVKQSGFGRFNGTQGLDEFLRTKVITWEDSL</sequence>
<name>A0ABR3PAK7_9PEZI</name>
<accession>A0ABR3PAK7</accession>
<reference evidence="5 6" key="1">
    <citation type="submission" date="2024-07" db="EMBL/GenBank/DDBJ databases">
        <title>Draft sequence of the Neodothiora populina.</title>
        <authorList>
            <person name="Drown D.D."/>
            <person name="Schuette U.S."/>
            <person name="Buechlein A.B."/>
            <person name="Rusch D.R."/>
            <person name="Winton L.W."/>
            <person name="Adams G.A."/>
        </authorList>
    </citation>
    <scope>NUCLEOTIDE SEQUENCE [LARGE SCALE GENOMIC DNA]</scope>
    <source>
        <strain evidence="5 6">CPC 39397</strain>
    </source>
</reference>
<dbReference type="InterPro" id="IPR050740">
    <property type="entry name" value="Aldehyde_DH_Superfamily"/>
</dbReference>
<dbReference type="InterPro" id="IPR016161">
    <property type="entry name" value="Ald_DH/histidinol_DH"/>
</dbReference>
<dbReference type="Gene3D" id="3.40.309.10">
    <property type="entry name" value="Aldehyde Dehydrogenase, Chain A, domain 2"/>
    <property type="match status" value="1"/>
</dbReference>
<feature type="active site" evidence="2">
    <location>
        <position position="261"/>
    </location>
</feature>
<dbReference type="InterPro" id="IPR015590">
    <property type="entry name" value="Aldehyde_DH_dom"/>
</dbReference>
<proteinExistence type="inferred from homology"/>
<feature type="domain" description="Aldehyde dehydrogenase" evidence="4">
    <location>
        <begin position="30"/>
        <end position="482"/>
    </location>
</feature>
<dbReference type="SUPFAM" id="SSF53720">
    <property type="entry name" value="ALDH-like"/>
    <property type="match status" value="1"/>
</dbReference>
<evidence type="ECO:0000313" key="5">
    <source>
        <dbReference type="EMBL" id="KAL1303121.1"/>
    </source>
</evidence>
<evidence type="ECO:0000256" key="3">
    <source>
        <dbReference type="RuleBase" id="RU003345"/>
    </source>
</evidence>
<evidence type="ECO:0000256" key="1">
    <source>
        <dbReference type="ARBA" id="ARBA00023002"/>
    </source>
</evidence>
<dbReference type="Gene3D" id="3.40.605.10">
    <property type="entry name" value="Aldehyde Dehydrogenase, Chain A, domain 1"/>
    <property type="match status" value="1"/>
</dbReference>
<comment type="caution">
    <text evidence="5">The sequence shown here is derived from an EMBL/GenBank/DDBJ whole genome shotgun (WGS) entry which is preliminary data.</text>
</comment>
<evidence type="ECO:0000259" key="4">
    <source>
        <dbReference type="Pfam" id="PF00171"/>
    </source>
</evidence>
<dbReference type="InterPro" id="IPR016162">
    <property type="entry name" value="Ald_DH_N"/>
</dbReference>
<dbReference type="Proteomes" id="UP001562354">
    <property type="component" value="Unassembled WGS sequence"/>
</dbReference>
<keyword evidence="6" id="KW-1185">Reference proteome</keyword>
<dbReference type="Pfam" id="PF00171">
    <property type="entry name" value="Aldedh"/>
    <property type="match status" value="1"/>
</dbReference>
<evidence type="ECO:0000313" key="6">
    <source>
        <dbReference type="Proteomes" id="UP001562354"/>
    </source>
</evidence>
<gene>
    <name evidence="5" type="ORF">AAFC00_006555</name>
</gene>
<dbReference type="PROSITE" id="PS00070">
    <property type="entry name" value="ALDEHYDE_DEHYDR_CYS"/>
    <property type="match status" value="1"/>
</dbReference>
<protein>
    <recommendedName>
        <fullName evidence="4">Aldehyde dehydrogenase domain-containing protein</fullName>
    </recommendedName>
</protein>
<dbReference type="PANTHER" id="PTHR43353">
    <property type="entry name" value="SUCCINATE-SEMIALDEHYDE DEHYDROGENASE, MITOCHONDRIAL"/>
    <property type="match status" value="1"/>
</dbReference>
<dbReference type="InterPro" id="IPR029510">
    <property type="entry name" value="Ald_DH_CS_GLU"/>
</dbReference>
<dbReference type="RefSeq" id="XP_069199396.1">
    <property type="nucleotide sequence ID" value="XM_069346526.1"/>
</dbReference>
<dbReference type="PROSITE" id="PS00687">
    <property type="entry name" value="ALDEHYDE_DEHYDR_GLU"/>
    <property type="match status" value="1"/>
</dbReference>
<dbReference type="InterPro" id="IPR016163">
    <property type="entry name" value="Ald_DH_C"/>
</dbReference>
<dbReference type="PANTHER" id="PTHR43353:SF6">
    <property type="entry name" value="CYTOPLASMIC ALDEHYDE DEHYDROGENASE (EUROFUNG)"/>
    <property type="match status" value="1"/>
</dbReference>
<dbReference type="CDD" id="cd07105">
    <property type="entry name" value="ALDH_SaliADH"/>
    <property type="match status" value="1"/>
</dbReference>
<dbReference type="InterPro" id="IPR016160">
    <property type="entry name" value="Ald_DH_CS_CYS"/>
</dbReference>
<keyword evidence="1 3" id="KW-0560">Oxidoreductase</keyword>